<dbReference type="InterPro" id="IPR024775">
    <property type="entry name" value="DinB-like"/>
</dbReference>
<sequence length="173" mass="19830">MRQELLNWLDETTEGMLEAIQQFSQQQFNQVPFEGSWTGGQVAEHIYRAEKGCVKIWSGPVTTTLRAPDANVEMIKTTFLDYSIKLKSPEFIIPSNGPHDKDTAYNAWKTNREAMRKVAETMDLEVTYTGFSLPGMGEITGEEWITFVYCHSTRHIRQMRLIYEKLAGITVSQ</sequence>
<protein>
    <submittedName>
        <fullName evidence="2">DinB family protein</fullName>
    </submittedName>
</protein>
<dbReference type="EMBL" id="JAHSPG010000008">
    <property type="protein sequence ID" value="MBV4357917.1"/>
    <property type="molecule type" value="Genomic_DNA"/>
</dbReference>
<dbReference type="RefSeq" id="WP_217791570.1">
    <property type="nucleotide sequence ID" value="NZ_JAHSPG010000008.1"/>
</dbReference>
<evidence type="ECO:0000313" key="2">
    <source>
        <dbReference type="EMBL" id="MBV4357917.1"/>
    </source>
</evidence>
<evidence type="ECO:0000313" key="3">
    <source>
        <dbReference type="Proteomes" id="UP000812270"/>
    </source>
</evidence>
<evidence type="ECO:0000259" key="1">
    <source>
        <dbReference type="Pfam" id="PF12867"/>
    </source>
</evidence>
<gene>
    <name evidence="2" type="ORF">KTO63_12205</name>
</gene>
<feature type="domain" description="DinB-like" evidence="1">
    <location>
        <begin position="9"/>
        <end position="159"/>
    </location>
</feature>
<name>A0A9E2W8B7_9BACT</name>
<proteinExistence type="predicted"/>
<organism evidence="2 3">
    <name type="scientific">Pinibacter aurantiacus</name>
    <dbReference type="NCBI Taxonomy" id="2851599"/>
    <lineage>
        <taxon>Bacteria</taxon>
        <taxon>Pseudomonadati</taxon>
        <taxon>Bacteroidota</taxon>
        <taxon>Chitinophagia</taxon>
        <taxon>Chitinophagales</taxon>
        <taxon>Chitinophagaceae</taxon>
        <taxon>Pinibacter</taxon>
    </lineage>
</organism>
<accession>A0A9E2W8B7</accession>
<comment type="caution">
    <text evidence="2">The sequence shown here is derived from an EMBL/GenBank/DDBJ whole genome shotgun (WGS) entry which is preliminary data.</text>
</comment>
<dbReference type="Proteomes" id="UP000812270">
    <property type="component" value="Unassembled WGS sequence"/>
</dbReference>
<reference evidence="2" key="1">
    <citation type="submission" date="2021-06" db="EMBL/GenBank/DDBJ databases">
        <authorList>
            <person name="Huq M.A."/>
        </authorList>
    </citation>
    <scope>NUCLEOTIDE SEQUENCE</scope>
    <source>
        <strain evidence="2">MAH-26</strain>
    </source>
</reference>
<dbReference type="AlphaFoldDB" id="A0A9E2W8B7"/>
<dbReference type="Pfam" id="PF12867">
    <property type="entry name" value="DinB_2"/>
    <property type="match status" value="1"/>
</dbReference>
<keyword evidence="3" id="KW-1185">Reference proteome</keyword>